<keyword evidence="2" id="KW-1185">Reference proteome</keyword>
<dbReference type="EMBL" id="LT629750">
    <property type="protein sequence ID" value="SDS21434.1"/>
    <property type="molecule type" value="Genomic_DNA"/>
</dbReference>
<evidence type="ECO:0008006" key="3">
    <source>
        <dbReference type="Google" id="ProtNLM"/>
    </source>
</evidence>
<protein>
    <recommendedName>
        <fullName evidence="3">DUF2380 domain-containing protein</fullName>
    </recommendedName>
</protein>
<evidence type="ECO:0000313" key="1">
    <source>
        <dbReference type="EMBL" id="SDS21434.1"/>
    </source>
</evidence>
<name>A0A1H1QDH6_9BRAD</name>
<dbReference type="Pfam" id="PF11684">
    <property type="entry name" value="DUF3280"/>
    <property type="match status" value="1"/>
</dbReference>
<accession>A0A1H1QDH6</accession>
<evidence type="ECO:0000313" key="2">
    <source>
        <dbReference type="Proteomes" id="UP000243904"/>
    </source>
</evidence>
<dbReference type="InterPro" id="IPR021698">
    <property type="entry name" value="DUF3280"/>
</dbReference>
<proteinExistence type="predicted"/>
<sequence>MARILIGLFGFCALLAVLPSVQARSLRVAIFDFELIDTSLEGATNGPRADETARLARLGEQLRTLVTSSGKLEVIDIAPVRAEAHQASLQACGGCDADFAQKLGAEISITGTVQKVSNLILNINLYARVVATKEPLVAMSVDIRGNTDESWSRGLEYLVRTRLLPSENQDPQ</sequence>
<organism evidence="1 2">
    <name type="scientific">Bradyrhizobium canariense</name>
    <dbReference type="NCBI Taxonomy" id="255045"/>
    <lineage>
        <taxon>Bacteria</taxon>
        <taxon>Pseudomonadati</taxon>
        <taxon>Pseudomonadota</taxon>
        <taxon>Alphaproteobacteria</taxon>
        <taxon>Hyphomicrobiales</taxon>
        <taxon>Nitrobacteraceae</taxon>
        <taxon>Bradyrhizobium</taxon>
    </lineage>
</organism>
<dbReference type="RefSeq" id="WP_146686700.1">
    <property type="nucleotide sequence ID" value="NZ_LT629750.1"/>
</dbReference>
<dbReference type="AlphaFoldDB" id="A0A1H1QDH6"/>
<reference evidence="2" key="1">
    <citation type="submission" date="2016-10" db="EMBL/GenBank/DDBJ databases">
        <authorList>
            <person name="Varghese N."/>
            <person name="Submissions S."/>
        </authorList>
    </citation>
    <scope>NUCLEOTIDE SEQUENCE [LARGE SCALE GENOMIC DNA]</scope>
    <source>
        <strain evidence="2">GAS369</strain>
    </source>
</reference>
<gene>
    <name evidence="1" type="ORF">SAMN05444158_1364</name>
</gene>
<dbReference type="Proteomes" id="UP000243904">
    <property type="component" value="Chromosome I"/>
</dbReference>